<dbReference type="STRING" id="471704.A0A151IVF3"/>
<dbReference type="EMBL" id="KQ980904">
    <property type="protein sequence ID" value="KYN11576.1"/>
    <property type="molecule type" value="Genomic_DNA"/>
</dbReference>
<keyword evidence="3" id="KW-1185">Reference proteome</keyword>
<dbReference type="InterPro" id="IPR036691">
    <property type="entry name" value="Endo/exonu/phosph_ase_sf"/>
</dbReference>
<name>A0A151IVF3_9HYME</name>
<dbReference type="Gene3D" id="3.60.10.10">
    <property type="entry name" value="Endonuclease/exonuclease/phosphatase"/>
    <property type="match status" value="1"/>
</dbReference>
<reference evidence="2 3" key="1">
    <citation type="submission" date="2015-09" db="EMBL/GenBank/DDBJ databases">
        <title>Trachymyrmex cornetzi WGS genome.</title>
        <authorList>
            <person name="Nygaard S."/>
            <person name="Hu H."/>
            <person name="Boomsma J."/>
            <person name="Zhang G."/>
        </authorList>
    </citation>
    <scope>NUCLEOTIDE SEQUENCE [LARGE SCALE GENOMIC DNA]</scope>
    <source>
        <strain evidence="2">Tcor2-1</strain>
        <tissue evidence="2">Whole body</tissue>
    </source>
</reference>
<feature type="compositionally biased region" description="Basic and acidic residues" evidence="1">
    <location>
        <begin position="363"/>
        <end position="387"/>
    </location>
</feature>
<evidence type="ECO:0000313" key="2">
    <source>
        <dbReference type="EMBL" id="KYN11576.1"/>
    </source>
</evidence>
<feature type="non-terminal residue" evidence="2">
    <location>
        <position position="1"/>
    </location>
</feature>
<sequence length="387" mass="46824">TYTGGRGESVIDYVLVDEEAREQIEFMEVGDTIESDHHPLIVAWRGGKEKGENKGKEGRGVNRGVWEGRVVFRERLGEWREGRGEENKKETEERIREVLGSIEKERDKERKGRQWDKEWKRRFGKDWKRRVWLFDKLIWAMVSYGVEIWGWKEREKQWRVYRKGVERRTLGYLVREELQREKLRAKAGKRAWAFEERLRRGVGSRLARLCWEEAMGNLRKREKLEGWKRERAILCGKRGGEVNFEEIQERDREMQRVERWEKIRDSRYNRWYRWVKGERLPKYLSKGWGEGRWRRVARFRLGNEVKEGKYWEEEEERKCRLCGSGRETWEHIWEGCRAWKMGEGGSWQEVMGTILGEEGEGEGWMREVEEERKRMREEGDVGEGKND</sequence>
<accession>A0A151IVF3</accession>
<organism evidence="2 3">
    <name type="scientific">Trachymyrmex cornetzi</name>
    <dbReference type="NCBI Taxonomy" id="471704"/>
    <lineage>
        <taxon>Eukaryota</taxon>
        <taxon>Metazoa</taxon>
        <taxon>Ecdysozoa</taxon>
        <taxon>Arthropoda</taxon>
        <taxon>Hexapoda</taxon>
        <taxon>Insecta</taxon>
        <taxon>Pterygota</taxon>
        <taxon>Neoptera</taxon>
        <taxon>Endopterygota</taxon>
        <taxon>Hymenoptera</taxon>
        <taxon>Apocrita</taxon>
        <taxon>Aculeata</taxon>
        <taxon>Formicoidea</taxon>
        <taxon>Formicidae</taxon>
        <taxon>Myrmicinae</taxon>
        <taxon>Trachymyrmex</taxon>
    </lineage>
</organism>
<protein>
    <recommendedName>
        <fullName evidence="4">Endonuclease/exonuclease/phosphatase domain-containing protein</fullName>
    </recommendedName>
</protein>
<evidence type="ECO:0000313" key="3">
    <source>
        <dbReference type="Proteomes" id="UP000078492"/>
    </source>
</evidence>
<dbReference type="Proteomes" id="UP000078492">
    <property type="component" value="Unassembled WGS sequence"/>
</dbReference>
<gene>
    <name evidence="2" type="ORF">ALC57_16268</name>
</gene>
<evidence type="ECO:0008006" key="4">
    <source>
        <dbReference type="Google" id="ProtNLM"/>
    </source>
</evidence>
<dbReference type="AlphaFoldDB" id="A0A151IVF3"/>
<feature type="region of interest" description="Disordered" evidence="1">
    <location>
        <begin position="361"/>
        <end position="387"/>
    </location>
</feature>
<proteinExistence type="predicted"/>
<evidence type="ECO:0000256" key="1">
    <source>
        <dbReference type="SAM" id="MobiDB-lite"/>
    </source>
</evidence>